<evidence type="ECO:0000313" key="3">
    <source>
        <dbReference type="Proteomes" id="UP000551758"/>
    </source>
</evidence>
<protein>
    <submittedName>
        <fullName evidence="2">Uncharacterized protein</fullName>
    </submittedName>
</protein>
<feature type="region of interest" description="Disordered" evidence="1">
    <location>
        <begin position="1"/>
        <end position="21"/>
    </location>
</feature>
<accession>A0A7J7EQI3</accession>
<keyword evidence="3" id="KW-1185">Reference proteome</keyword>
<evidence type="ECO:0000313" key="2">
    <source>
        <dbReference type="EMBL" id="KAF5917911.1"/>
    </source>
</evidence>
<dbReference type="Proteomes" id="UP000551758">
    <property type="component" value="Unassembled WGS sequence"/>
</dbReference>
<dbReference type="InterPro" id="IPR031128">
    <property type="entry name" value="RNF14_RING-HC_Zfn"/>
</dbReference>
<sequence length="143" mass="16447">MAQDSPNTELDFGGAARSDVDQKEVVDERAMQDVESLLSLIQDILDFDQDQQIKYLNSKLFLCDICFCENLGTECMSLECRHVYYKAHLKDYFEIQIRDGQAQRLNRPEPKYPSVATPGQVKELGKQSYLPIMTTFPFSPPWT</sequence>
<evidence type="ECO:0000256" key="1">
    <source>
        <dbReference type="SAM" id="MobiDB-lite"/>
    </source>
</evidence>
<dbReference type="SUPFAM" id="SSF57850">
    <property type="entry name" value="RING/U-box"/>
    <property type="match status" value="1"/>
</dbReference>
<name>A0A7J7EQI3_DICBM</name>
<reference evidence="2 3" key="1">
    <citation type="journal article" date="2020" name="Mol. Biol. Evol.">
        <title>Interspecific Gene Flow and the Evolution of Specialization in Black and White Rhinoceros.</title>
        <authorList>
            <person name="Moodley Y."/>
            <person name="Westbury M.V."/>
            <person name="Russo I.M."/>
            <person name="Gopalakrishnan S."/>
            <person name="Rakotoarivelo A."/>
            <person name="Olsen R.A."/>
            <person name="Prost S."/>
            <person name="Tunstall T."/>
            <person name="Ryder O.A."/>
            <person name="Dalen L."/>
            <person name="Bruford M.W."/>
        </authorList>
    </citation>
    <scope>NUCLEOTIDE SEQUENCE [LARGE SCALE GENOMIC DNA]</scope>
    <source>
        <strain evidence="2">SBR-YM</strain>
        <tissue evidence="2">Skin</tissue>
    </source>
</reference>
<dbReference type="CDD" id="cd16628">
    <property type="entry name" value="RING-HC_RBR_RNF14"/>
    <property type="match status" value="1"/>
</dbReference>
<organism evidence="2 3">
    <name type="scientific">Diceros bicornis minor</name>
    <name type="common">South-central black rhinoceros</name>
    <dbReference type="NCBI Taxonomy" id="77932"/>
    <lineage>
        <taxon>Eukaryota</taxon>
        <taxon>Metazoa</taxon>
        <taxon>Chordata</taxon>
        <taxon>Craniata</taxon>
        <taxon>Vertebrata</taxon>
        <taxon>Euteleostomi</taxon>
        <taxon>Mammalia</taxon>
        <taxon>Eutheria</taxon>
        <taxon>Laurasiatheria</taxon>
        <taxon>Perissodactyla</taxon>
        <taxon>Rhinocerotidae</taxon>
        <taxon>Diceros</taxon>
    </lineage>
</organism>
<dbReference type="EMBL" id="JACDTQ010002515">
    <property type="protein sequence ID" value="KAF5917911.1"/>
    <property type="molecule type" value="Genomic_DNA"/>
</dbReference>
<dbReference type="AlphaFoldDB" id="A0A7J7EQI3"/>
<dbReference type="Gene3D" id="3.30.40.10">
    <property type="entry name" value="Zinc/RING finger domain, C3HC4 (zinc finger)"/>
    <property type="match status" value="1"/>
</dbReference>
<comment type="caution">
    <text evidence="2">The sequence shown here is derived from an EMBL/GenBank/DDBJ whole genome shotgun (WGS) entry which is preliminary data.</text>
</comment>
<proteinExistence type="predicted"/>
<dbReference type="InterPro" id="IPR013083">
    <property type="entry name" value="Znf_RING/FYVE/PHD"/>
</dbReference>
<gene>
    <name evidence="2" type="ORF">HPG69_010064</name>
</gene>